<comment type="caution">
    <text evidence="1">The sequence shown here is derived from an EMBL/GenBank/DDBJ whole genome shotgun (WGS) entry which is preliminary data.</text>
</comment>
<organism evidence="1 2">
    <name type="scientific">Marinibacterium profundimaris</name>
    <dbReference type="NCBI Taxonomy" id="1679460"/>
    <lineage>
        <taxon>Bacteria</taxon>
        <taxon>Pseudomonadati</taxon>
        <taxon>Pseudomonadota</taxon>
        <taxon>Alphaproteobacteria</taxon>
        <taxon>Rhodobacterales</taxon>
        <taxon>Paracoccaceae</taxon>
        <taxon>Marinibacterium</taxon>
    </lineage>
</organism>
<evidence type="ECO:0000313" key="1">
    <source>
        <dbReference type="EMBL" id="OWU72235.1"/>
    </source>
</evidence>
<gene>
    <name evidence="1" type="ORF">ATO3_16870</name>
</gene>
<dbReference type="SUPFAM" id="SSF53448">
    <property type="entry name" value="Nucleotide-diphospho-sugar transferases"/>
    <property type="match status" value="1"/>
</dbReference>
<reference evidence="1 2" key="1">
    <citation type="submission" date="2013-04" db="EMBL/GenBank/DDBJ databases">
        <title>Oceanicola sp. 22II1-22F33 Genome Sequencing.</title>
        <authorList>
            <person name="Lai Q."/>
            <person name="Li G."/>
            <person name="Shao Z."/>
        </authorList>
    </citation>
    <scope>NUCLEOTIDE SEQUENCE [LARGE SCALE GENOMIC DNA]</scope>
    <source>
        <strain evidence="1 2">22II1-22F33</strain>
    </source>
</reference>
<dbReference type="CDD" id="cd00761">
    <property type="entry name" value="Glyco_tranf_GTA_type"/>
    <property type="match status" value="1"/>
</dbReference>
<dbReference type="EMBL" id="AQQR01000007">
    <property type="protein sequence ID" value="OWU72235.1"/>
    <property type="molecule type" value="Genomic_DNA"/>
</dbReference>
<evidence type="ECO:0000313" key="2">
    <source>
        <dbReference type="Proteomes" id="UP000215377"/>
    </source>
</evidence>
<keyword evidence="2" id="KW-1185">Reference proteome</keyword>
<accession>A0A225NFK0</accession>
<sequence length="310" mass="33543">MTDPSANTPRIAVIIASKGRSAVLRQMLPHLNRQSLRPALVILSVTGPEDADFDLGSLLDPGIEGRILVSAPGSCAQRNTALRALPADIDYVVGYDDDFYPSRHALQGLAATFAHHADVDGVTGQLIADGISGPGIPPETAEAMLADWDVDHPCDPAAAPRITRDTLGLYGCNMAFRARAAVGLEFDESLPLYGWQEDVDFAAQLPGRRVETPAFTGVHLGTKSGREASGERLGYSQVVNPWYLWRKGNVTPGHALQLALRNVAANHVRALRPEPWIDRAGRVRGNWRGVAEILTGRADPRRILDWTAAR</sequence>
<protein>
    <recommendedName>
        <fullName evidence="3">Glycosyl transferase</fullName>
    </recommendedName>
</protein>
<dbReference type="InterPro" id="IPR029044">
    <property type="entry name" value="Nucleotide-diphossugar_trans"/>
</dbReference>
<proteinExistence type="predicted"/>
<dbReference type="Gene3D" id="3.90.550.10">
    <property type="entry name" value="Spore Coat Polysaccharide Biosynthesis Protein SpsA, Chain A"/>
    <property type="match status" value="1"/>
</dbReference>
<name>A0A225NFK0_9RHOB</name>
<dbReference type="OrthoDB" id="9790710at2"/>
<dbReference type="AlphaFoldDB" id="A0A225NFK0"/>
<dbReference type="Proteomes" id="UP000215377">
    <property type="component" value="Unassembled WGS sequence"/>
</dbReference>
<evidence type="ECO:0008006" key="3">
    <source>
        <dbReference type="Google" id="ProtNLM"/>
    </source>
</evidence>
<dbReference type="RefSeq" id="WP_088651064.1">
    <property type="nucleotide sequence ID" value="NZ_AQQR01000007.1"/>
</dbReference>